<keyword evidence="5" id="KW-0862">Zinc</keyword>
<evidence type="ECO:0000256" key="3">
    <source>
        <dbReference type="ARBA" id="ARBA00022723"/>
    </source>
</evidence>
<name>A0A6J7EE95_9ZZZZ</name>
<evidence type="ECO:0000256" key="2">
    <source>
        <dbReference type="ARBA" id="ARBA00022670"/>
    </source>
</evidence>
<keyword evidence="4" id="KW-0378">Hydrolase</keyword>
<keyword evidence="3" id="KW-0479">Metal-binding</keyword>
<evidence type="ECO:0000256" key="7">
    <source>
        <dbReference type="SAM" id="MobiDB-lite"/>
    </source>
</evidence>
<dbReference type="InterPro" id="IPR042088">
    <property type="entry name" value="OligoPept_F_C"/>
</dbReference>
<evidence type="ECO:0000256" key="1">
    <source>
        <dbReference type="ARBA" id="ARBA00001947"/>
    </source>
</evidence>
<evidence type="ECO:0000259" key="9">
    <source>
        <dbReference type="Pfam" id="PF08439"/>
    </source>
</evidence>
<evidence type="ECO:0000256" key="5">
    <source>
        <dbReference type="ARBA" id="ARBA00022833"/>
    </source>
</evidence>
<gene>
    <name evidence="10" type="ORF">UFOPK3444_01484</name>
</gene>
<evidence type="ECO:0000256" key="6">
    <source>
        <dbReference type="ARBA" id="ARBA00023049"/>
    </source>
</evidence>
<evidence type="ECO:0000313" key="10">
    <source>
        <dbReference type="EMBL" id="CAB4881607.1"/>
    </source>
</evidence>
<dbReference type="EMBL" id="CAFBLU010000038">
    <property type="protein sequence ID" value="CAB4881607.1"/>
    <property type="molecule type" value="Genomic_DNA"/>
</dbReference>
<keyword evidence="2" id="KW-0645">Protease</keyword>
<organism evidence="10">
    <name type="scientific">freshwater metagenome</name>
    <dbReference type="NCBI Taxonomy" id="449393"/>
    <lineage>
        <taxon>unclassified sequences</taxon>
        <taxon>metagenomes</taxon>
        <taxon>ecological metagenomes</taxon>
    </lineage>
</organism>
<feature type="domain" description="Peptidase M3A/M3B catalytic" evidence="8">
    <location>
        <begin position="198"/>
        <end position="576"/>
    </location>
</feature>
<dbReference type="InterPro" id="IPR013647">
    <property type="entry name" value="OligopepF_N_dom"/>
</dbReference>
<dbReference type="Gene3D" id="1.20.140.70">
    <property type="entry name" value="Oligopeptidase f, N-terminal domain"/>
    <property type="match status" value="1"/>
</dbReference>
<dbReference type="GO" id="GO:0006508">
    <property type="term" value="P:proteolysis"/>
    <property type="evidence" value="ECO:0007669"/>
    <property type="project" value="UniProtKB-KW"/>
</dbReference>
<dbReference type="Pfam" id="PF08439">
    <property type="entry name" value="Peptidase_M3_N"/>
    <property type="match status" value="1"/>
</dbReference>
<keyword evidence="6" id="KW-0482">Metalloprotease</keyword>
<dbReference type="GO" id="GO:0046872">
    <property type="term" value="F:metal ion binding"/>
    <property type="evidence" value="ECO:0007669"/>
    <property type="project" value="UniProtKB-KW"/>
</dbReference>
<evidence type="ECO:0000256" key="4">
    <source>
        <dbReference type="ARBA" id="ARBA00022801"/>
    </source>
</evidence>
<evidence type="ECO:0000259" key="8">
    <source>
        <dbReference type="Pfam" id="PF01432"/>
    </source>
</evidence>
<dbReference type="Gene3D" id="1.10.1370.20">
    <property type="entry name" value="Oligoendopeptidase f, C-terminal domain"/>
    <property type="match status" value="1"/>
</dbReference>
<dbReference type="CDD" id="cd09610">
    <property type="entry name" value="M3B_PepF"/>
    <property type="match status" value="1"/>
</dbReference>
<sequence length="593" mass="64844">MSDKAVDAIAWDLGPLVEGKGADGVARLLDEADFLADSLAAAARGRLADAEPSEFVGFITTSATIGELVNRAHAYAGLRFSTDTSDPERGALMALVQERVTAITTKLLFMELEWTALDDDRAAELSASEGLDKARHYLKTLRDQRPHLLTEPEEKILAEKSVTGKSAWSRLFSELVSAVEVTVGDEDPQPLDAALSRLSSNDREERKEVSSAVTEALEPGLRTRAYLFNTLLADKATDDRLRSYPTWLSSRNMSNEASDASVEALVSAVRARYDIPQRWYRLKAQLLGVDRLADYDRAAALGGEDPEFGWDEACDIVFGAYEEFSPELGAASRAFLTENRIDAPVRPGKRGGAFCASVTPEIGPFVMLNWTARRRDVLTLAHELGHGVHGTLAADRGILEMSTPLTVAETASVFGEELVFSRLLEAEKDPAQRLTLLAESLEGAIATVFRQTAMNRFEALVHTERRDNGELSVDRFGELWAESQEEMFGDSVEVTDGYRSWWSYIPHFIGTPGYVYAYSYGQLLALSVFAQWKAEGDAFVPKYLDMLRAGGSMPPEAIAAIGGLDLTDPGFWDRGLDLIADRLAQAEAAAAAA</sequence>
<reference evidence="10" key="1">
    <citation type="submission" date="2020-05" db="EMBL/GenBank/DDBJ databases">
        <authorList>
            <person name="Chiriac C."/>
            <person name="Salcher M."/>
            <person name="Ghai R."/>
            <person name="Kavagutti S V."/>
        </authorList>
    </citation>
    <scope>NUCLEOTIDE SEQUENCE</scope>
</reference>
<protein>
    <submittedName>
        <fullName evidence="10">Unannotated protein</fullName>
    </submittedName>
</protein>
<proteinExistence type="predicted"/>
<dbReference type="SUPFAM" id="SSF55486">
    <property type="entry name" value="Metalloproteases ('zincins'), catalytic domain"/>
    <property type="match status" value="1"/>
</dbReference>
<dbReference type="InterPro" id="IPR001567">
    <property type="entry name" value="Pept_M3A_M3B_dom"/>
</dbReference>
<comment type="cofactor">
    <cofactor evidence="1">
        <name>Zn(2+)</name>
        <dbReference type="ChEBI" id="CHEBI:29105"/>
    </cofactor>
</comment>
<dbReference type="GO" id="GO:0006518">
    <property type="term" value="P:peptide metabolic process"/>
    <property type="evidence" value="ECO:0007669"/>
    <property type="project" value="TreeGrafter"/>
</dbReference>
<feature type="domain" description="Oligopeptidase F N-terminal" evidence="9">
    <location>
        <begin position="113"/>
        <end position="178"/>
    </location>
</feature>
<feature type="compositionally biased region" description="Basic and acidic residues" evidence="7">
    <location>
        <begin position="200"/>
        <end position="209"/>
    </location>
</feature>
<dbReference type="Pfam" id="PF01432">
    <property type="entry name" value="Peptidase_M3"/>
    <property type="match status" value="1"/>
</dbReference>
<feature type="region of interest" description="Disordered" evidence="7">
    <location>
        <begin position="190"/>
        <end position="209"/>
    </location>
</feature>
<dbReference type="AlphaFoldDB" id="A0A6J7EE95"/>
<dbReference type="InterPro" id="IPR045090">
    <property type="entry name" value="Pept_M3A_M3B"/>
</dbReference>
<accession>A0A6J7EE95</accession>
<dbReference type="PANTHER" id="PTHR11804">
    <property type="entry name" value="PROTEASE M3 THIMET OLIGOPEPTIDASE-RELATED"/>
    <property type="match status" value="1"/>
</dbReference>
<dbReference type="PANTHER" id="PTHR11804:SF5">
    <property type="entry name" value="OLIGOENDOPEPTIDASE F"/>
    <property type="match status" value="1"/>
</dbReference>
<dbReference type="GO" id="GO:0004222">
    <property type="term" value="F:metalloendopeptidase activity"/>
    <property type="evidence" value="ECO:0007669"/>
    <property type="project" value="InterPro"/>
</dbReference>